<dbReference type="InterPro" id="IPR025110">
    <property type="entry name" value="AMP-bd_C"/>
</dbReference>
<dbReference type="PANTHER" id="PTHR43767">
    <property type="entry name" value="LONG-CHAIN-FATTY-ACID--COA LIGASE"/>
    <property type="match status" value="1"/>
</dbReference>
<comment type="caution">
    <text evidence="5">The sequence shown here is derived from an EMBL/GenBank/DDBJ whole genome shotgun (WGS) entry which is preliminary data.</text>
</comment>
<evidence type="ECO:0000313" key="5">
    <source>
        <dbReference type="EMBL" id="MPY59052.1"/>
    </source>
</evidence>
<keyword evidence="6" id="KW-1185">Reference proteome</keyword>
<dbReference type="OrthoDB" id="2579187at2"/>
<dbReference type="RefSeq" id="WP_152772566.1">
    <property type="nucleotide sequence ID" value="NZ_VJZC01000117.1"/>
</dbReference>
<accession>A0A5N8XHV9</accession>
<feature type="domain" description="AMP-dependent synthetase/ligase" evidence="3">
    <location>
        <begin position="22"/>
        <end position="388"/>
    </location>
</feature>
<evidence type="ECO:0000256" key="1">
    <source>
        <dbReference type="ARBA" id="ARBA00006432"/>
    </source>
</evidence>
<dbReference type="InterPro" id="IPR000873">
    <property type="entry name" value="AMP-dep_synth/lig_dom"/>
</dbReference>
<sequence length="529" mass="57934">MTEPSSVHRSPLGRATIGDQLRRHALNQPTKTAVVSFTPDGERLACSYAELDRRANRIAHAFLAHGVTRGDRVAVMSRNRVETIVAYYAALKIGASYTGINPMFRPDEVLQQLVHAEPAVLVVSEELLPVVDHVVGEAPPALAVVLGEEPGEQWVTWASLERGRPETEPDTDVDENDLALIVYTSGTESAPKGVMIPHRNYMISTTPSWTWGLKVTPADVWLFAMPFHSIAGIGCLTSLTLIGATVVLPNTLEPGTTLATIRDEDVNVVAQTPTLFLSLCRHPGFGPGTVGRVQRCLTYGGTLSQFATDAWAKAAPDMVWGTYWGQGELTQLGSVGFFKTLDEVPDHDPTWIGKAVPHLETRVVGPDGKDAEIGELWCRSPSAMVGYYKDPEKTAAVMHDGWIHTGDIVRIDAERNLFFYDRSKDVIKTGGLNVSSQEVERVLQRHPAVLRAAVVGLPDDYWSEVVTAFVILDDGATVRETDLIAHCKASMASYKAPKTVRIVEAFPTDAQGKVLKRELRKIRSTEEVR</sequence>
<dbReference type="Pfam" id="PF00501">
    <property type="entry name" value="AMP-binding"/>
    <property type="match status" value="1"/>
</dbReference>
<feature type="domain" description="AMP-binding enzyme C-terminal" evidence="4">
    <location>
        <begin position="438"/>
        <end position="513"/>
    </location>
</feature>
<dbReference type="Proteomes" id="UP000400924">
    <property type="component" value="Unassembled WGS sequence"/>
</dbReference>
<name>A0A5N8XHV9_9ACTN</name>
<proteinExistence type="inferred from homology"/>
<dbReference type="InterPro" id="IPR050237">
    <property type="entry name" value="ATP-dep_AMP-bd_enzyme"/>
</dbReference>
<dbReference type="InterPro" id="IPR045851">
    <property type="entry name" value="AMP-bd_C_sf"/>
</dbReference>
<evidence type="ECO:0000256" key="2">
    <source>
        <dbReference type="ARBA" id="ARBA00022598"/>
    </source>
</evidence>
<dbReference type="Gene3D" id="3.30.300.30">
    <property type="match status" value="1"/>
</dbReference>
<comment type="similarity">
    <text evidence="1">Belongs to the ATP-dependent AMP-binding enzyme family.</text>
</comment>
<dbReference type="InterPro" id="IPR042099">
    <property type="entry name" value="ANL_N_sf"/>
</dbReference>
<protein>
    <submittedName>
        <fullName evidence="5">Acyl--CoA ligase</fullName>
    </submittedName>
</protein>
<dbReference type="PROSITE" id="PS00455">
    <property type="entry name" value="AMP_BINDING"/>
    <property type="match status" value="1"/>
</dbReference>
<dbReference type="Pfam" id="PF13193">
    <property type="entry name" value="AMP-binding_C"/>
    <property type="match status" value="1"/>
</dbReference>
<evidence type="ECO:0000313" key="6">
    <source>
        <dbReference type="Proteomes" id="UP000400924"/>
    </source>
</evidence>
<gene>
    <name evidence="5" type="ORF">FNH08_18315</name>
</gene>
<dbReference type="AlphaFoldDB" id="A0A5N8XHV9"/>
<dbReference type="GO" id="GO:0016878">
    <property type="term" value="F:acid-thiol ligase activity"/>
    <property type="evidence" value="ECO:0007669"/>
    <property type="project" value="UniProtKB-ARBA"/>
</dbReference>
<dbReference type="EMBL" id="VJZC01000117">
    <property type="protein sequence ID" value="MPY59052.1"/>
    <property type="molecule type" value="Genomic_DNA"/>
</dbReference>
<dbReference type="FunFam" id="3.30.300.30:FF:000008">
    <property type="entry name" value="2,3-dihydroxybenzoate-AMP ligase"/>
    <property type="match status" value="1"/>
</dbReference>
<reference evidence="5 6" key="1">
    <citation type="submission" date="2019-07" db="EMBL/GenBank/DDBJ databases">
        <title>New species of Amycolatopsis and Streptomyces.</title>
        <authorList>
            <person name="Duangmal K."/>
            <person name="Teo W.F.A."/>
            <person name="Lipun K."/>
        </authorList>
    </citation>
    <scope>NUCLEOTIDE SEQUENCE [LARGE SCALE GENOMIC DNA]</scope>
    <source>
        <strain evidence="5 6">NBRC 106415</strain>
    </source>
</reference>
<dbReference type="SUPFAM" id="SSF56801">
    <property type="entry name" value="Acetyl-CoA synthetase-like"/>
    <property type="match status" value="1"/>
</dbReference>
<evidence type="ECO:0000259" key="3">
    <source>
        <dbReference type="Pfam" id="PF00501"/>
    </source>
</evidence>
<dbReference type="Gene3D" id="3.40.50.12780">
    <property type="entry name" value="N-terminal domain of ligase-like"/>
    <property type="match status" value="1"/>
</dbReference>
<keyword evidence="2 5" id="KW-0436">Ligase</keyword>
<evidence type="ECO:0000259" key="4">
    <source>
        <dbReference type="Pfam" id="PF13193"/>
    </source>
</evidence>
<dbReference type="InterPro" id="IPR020845">
    <property type="entry name" value="AMP-binding_CS"/>
</dbReference>
<organism evidence="5 6">
    <name type="scientific">Streptomyces spongiae</name>
    <dbReference type="NCBI Taxonomy" id="565072"/>
    <lineage>
        <taxon>Bacteria</taxon>
        <taxon>Bacillati</taxon>
        <taxon>Actinomycetota</taxon>
        <taxon>Actinomycetes</taxon>
        <taxon>Kitasatosporales</taxon>
        <taxon>Streptomycetaceae</taxon>
        <taxon>Streptomyces</taxon>
    </lineage>
</organism>
<dbReference type="PANTHER" id="PTHR43767:SF1">
    <property type="entry name" value="NONRIBOSOMAL PEPTIDE SYNTHASE PES1 (EUROFUNG)-RELATED"/>
    <property type="match status" value="1"/>
</dbReference>